<name>A0A8H3BPP2_9AGAM</name>
<comment type="caution">
    <text evidence="3">The sequence shown here is derived from an EMBL/GenBank/DDBJ whole genome shotgun (WGS) entry which is preliminary data.</text>
</comment>
<dbReference type="OrthoDB" id="550577at2759"/>
<dbReference type="EMBL" id="CAJMWV010002461">
    <property type="protein sequence ID" value="CAE6463191.1"/>
    <property type="molecule type" value="Genomic_DNA"/>
</dbReference>
<evidence type="ECO:0000313" key="3">
    <source>
        <dbReference type="EMBL" id="CAE6463191.1"/>
    </source>
</evidence>
<feature type="region of interest" description="Disordered" evidence="2">
    <location>
        <begin position="159"/>
        <end position="178"/>
    </location>
</feature>
<dbReference type="Gene3D" id="3.20.20.80">
    <property type="entry name" value="Glycosidases"/>
    <property type="match status" value="1"/>
</dbReference>
<dbReference type="GO" id="GO:0005975">
    <property type="term" value="P:carbohydrate metabolic process"/>
    <property type="evidence" value="ECO:0007669"/>
    <property type="project" value="InterPro"/>
</dbReference>
<comment type="cofactor">
    <cofactor evidence="1">
        <name>Ca(2+)</name>
        <dbReference type="ChEBI" id="CHEBI:29108"/>
    </cofactor>
</comment>
<dbReference type="SUPFAM" id="SSF51445">
    <property type="entry name" value="(Trans)glycosidases"/>
    <property type="match status" value="1"/>
</dbReference>
<reference evidence="3" key="1">
    <citation type="submission" date="2021-01" db="EMBL/GenBank/DDBJ databases">
        <authorList>
            <person name="Kaushik A."/>
        </authorList>
    </citation>
    <scope>NUCLEOTIDE SEQUENCE</scope>
    <source>
        <strain evidence="3">AG3-1AP</strain>
    </source>
</reference>
<dbReference type="PRINTS" id="PR00110">
    <property type="entry name" value="ALPHAAMYLASE"/>
</dbReference>
<gene>
    <name evidence="3" type="ORF">RDB_LOCUS78560</name>
</gene>
<organism evidence="3 4">
    <name type="scientific">Rhizoctonia solani</name>
    <dbReference type="NCBI Taxonomy" id="456999"/>
    <lineage>
        <taxon>Eukaryota</taxon>
        <taxon>Fungi</taxon>
        <taxon>Dikarya</taxon>
        <taxon>Basidiomycota</taxon>
        <taxon>Agaricomycotina</taxon>
        <taxon>Agaricomycetes</taxon>
        <taxon>Cantharellales</taxon>
        <taxon>Ceratobasidiaceae</taxon>
        <taxon>Rhizoctonia</taxon>
    </lineage>
</organism>
<accession>A0A8H3BPP2</accession>
<evidence type="ECO:0008006" key="5">
    <source>
        <dbReference type="Google" id="ProtNLM"/>
    </source>
</evidence>
<evidence type="ECO:0000256" key="1">
    <source>
        <dbReference type="ARBA" id="ARBA00001913"/>
    </source>
</evidence>
<dbReference type="Proteomes" id="UP000663831">
    <property type="component" value="Unassembled WGS sequence"/>
</dbReference>
<dbReference type="GO" id="GO:0043169">
    <property type="term" value="F:cation binding"/>
    <property type="evidence" value="ECO:0007669"/>
    <property type="project" value="InterPro"/>
</dbReference>
<sequence>MPSTCAAGRLAAYVNDLLSLGVVGFRLDAAKHMPAGNIANILGRLTSKLYITTILPRRLSSGAESLFSHRSTPVTGRPGVSLYQHDLGRIPKRWNFIAQRSWESSGANVFVANHDTEREVTALSYKSGSIYTLVHAFMLAYPYGSPTFLSSDNFPNKDAGSPLNSTGSYSASDGANEW</sequence>
<dbReference type="AlphaFoldDB" id="A0A8H3BPP2"/>
<dbReference type="InterPro" id="IPR006046">
    <property type="entry name" value="Alpha_amylase"/>
</dbReference>
<proteinExistence type="predicted"/>
<dbReference type="InterPro" id="IPR017853">
    <property type="entry name" value="GH"/>
</dbReference>
<evidence type="ECO:0000256" key="2">
    <source>
        <dbReference type="SAM" id="MobiDB-lite"/>
    </source>
</evidence>
<protein>
    <recommendedName>
        <fullName evidence="5">Alpha-amylase</fullName>
    </recommendedName>
</protein>
<dbReference type="GO" id="GO:0004556">
    <property type="term" value="F:alpha-amylase activity"/>
    <property type="evidence" value="ECO:0007669"/>
    <property type="project" value="InterPro"/>
</dbReference>
<feature type="compositionally biased region" description="Polar residues" evidence="2">
    <location>
        <begin position="162"/>
        <end position="178"/>
    </location>
</feature>
<evidence type="ECO:0000313" key="4">
    <source>
        <dbReference type="Proteomes" id="UP000663831"/>
    </source>
</evidence>